<proteinExistence type="predicted"/>
<feature type="compositionally biased region" description="Acidic residues" evidence="1">
    <location>
        <begin position="1"/>
        <end position="13"/>
    </location>
</feature>
<feature type="region of interest" description="Disordered" evidence="1">
    <location>
        <begin position="198"/>
        <end position="228"/>
    </location>
</feature>
<feature type="region of interest" description="Disordered" evidence="1">
    <location>
        <begin position="1"/>
        <end position="36"/>
    </location>
</feature>
<feature type="compositionally biased region" description="Polar residues" evidence="1">
    <location>
        <begin position="78"/>
        <end position="94"/>
    </location>
</feature>
<organism evidence="2 3">
    <name type="scientific">Marasmius tenuissimus</name>
    <dbReference type="NCBI Taxonomy" id="585030"/>
    <lineage>
        <taxon>Eukaryota</taxon>
        <taxon>Fungi</taxon>
        <taxon>Dikarya</taxon>
        <taxon>Basidiomycota</taxon>
        <taxon>Agaricomycotina</taxon>
        <taxon>Agaricomycetes</taxon>
        <taxon>Agaricomycetidae</taxon>
        <taxon>Agaricales</taxon>
        <taxon>Marasmiineae</taxon>
        <taxon>Marasmiaceae</taxon>
        <taxon>Marasmius</taxon>
    </lineage>
</organism>
<feature type="compositionally biased region" description="Polar residues" evidence="1">
    <location>
        <begin position="27"/>
        <end position="36"/>
    </location>
</feature>
<comment type="caution">
    <text evidence="2">The sequence shown here is derived from an EMBL/GenBank/DDBJ whole genome shotgun (WGS) entry which is preliminary data.</text>
</comment>
<sequence>MELEDTDSDDDLENSNQHGDSEELDESCSSISQPAYPSTSLLVDLPVEHALAYTGGQDTRHETNVQNSVEERCRIRGQHSTVQETRCQTITSKDVIQRLTPSKRFPTSLSNSANKDPKSSEQETTRETVDSCGDTSTRPTRSQTPREAIAGFNAQIQPSSRESEWKTMGSLGGETPGVGARQYVQDHGYSELRFGVSRDGEMEELDDSDGAYWSTESGIENKPDDEGLSLSTFSVVDATRDWEGTTRLHVEEKESSTATYLAQFLEFETDSTADASSQRNQYKTMASVSPTGADQWEFLVNEDL</sequence>
<protein>
    <submittedName>
        <fullName evidence="2">Uncharacterized protein</fullName>
    </submittedName>
</protein>
<feature type="region of interest" description="Disordered" evidence="1">
    <location>
        <begin position="54"/>
        <end position="180"/>
    </location>
</feature>
<evidence type="ECO:0000256" key="1">
    <source>
        <dbReference type="SAM" id="MobiDB-lite"/>
    </source>
</evidence>
<feature type="compositionally biased region" description="Basic and acidic residues" evidence="1">
    <location>
        <begin position="115"/>
        <end position="129"/>
    </location>
</feature>
<dbReference type="EMBL" id="JBBXMP010000130">
    <property type="protein sequence ID" value="KAL0061593.1"/>
    <property type="molecule type" value="Genomic_DNA"/>
</dbReference>
<feature type="compositionally biased region" description="Basic and acidic residues" evidence="1">
    <location>
        <begin position="58"/>
        <end position="74"/>
    </location>
</feature>
<dbReference type="Proteomes" id="UP001437256">
    <property type="component" value="Unassembled WGS sequence"/>
</dbReference>
<feature type="compositionally biased region" description="Low complexity" evidence="1">
    <location>
        <begin position="135"/>
        <end position="146"/>
    </location>
</feature>
<keyword evidence="3" id="KW-1185">Reference proteome</keyword>
<evidence type="ECO:0000313" key="3">
    <source>
        <dbReference type="Proteomes" id="UP001437256"/>
    </source>
</evidence>
<feature type="compositionally biased region" description="Polar residues" evidence="1">
    <location>
        <begin position="105"/>
        <end position="114"/>
    </location>
</feature>
<gene>
    <name evidence="2" type="ORF">AAF712_011562</name>
</gene>
<accession>A0ABR2ZLJ3</accession>
<name>A0ABR2ZLJ3_9AGAR</name>
<evidence type="ECO:0000313" key="2">
    <source>
        <dbReference type="EMBL" id="KAL0061593.1"/>
    </source>
</evidence>
<reference evidence="2 3" key="1">
    <citation type="submission" date="2024-05" db="EMBL/GenBank/DDBJ databases">
        <title>A draft genome resource for the thread blight pathogen Marasmius tenuissimus strain MS-2.</title>
        <authorList>
            <person name="Yulfo-Soto G.E."/>
            <person name="Baruah I.K."/>
            <person name="Amoako-Attah I."/>
            <person name="Bukari Y."/>
            <person name="Meinhardt L.W."/>
            <person name="Bailey B.A."/>
            <person name="Cohen S.P."/>
        </authorList>
    </citation>
    <scope>NUCLEOTIDE SEQUENCE [LARGE SCALE GENOMIC DNA]</scope>
    <source>
        <strain evidence="2 3">MS-2</strain>
    </source>
</reference>